<dbReference type="InterPro" id="IPR014438">
    <property type="entry name" value="Glucan_biosyn_MdoG/MdoD"/>
</dbReference>
<evidence type="ECO:0000259" key="7">
    <source>
        <dbReference type="Pfam" id="PF04349"/>
    </source>
</evidence>
<evidence type="ECO:0000313" key="9">
    <source>
        <dbReference type="Proteomes" id="UP000006821"/>
    </source>
</evidence>
<dbReference type="SUPFAM" id="SSF81296">
    <property type="entry name" value="E set domains"/>
    <property type="match status" value="1"/>
</dbReference>
<evidence type="ECO:0000256" key="4">
    <source>
        <dbReference type="ARBA" id="ARBA00015372"/>
    </source>
</evidence>
<gene>
    <name evidence="8" type="primary">mdoG-1</name>
    <name evidence="8" type="ordered locus">MCA0143</name>
</gene>
<dbReference type="eggNOG" id="COG3131">
    <property type="taxonomic scope" value="Bacteria"/>
</dbReference>
<dbReference type="InterPro" id="IPR014756">
    <property type="entry name" value="Ig_E-set"/>
</dbReference>
<dbReference type="UniPathway" id="UPA00637"/>
<dbReference type="STRING" id="243233.MCA0143"/>
<evidence type="ECO:0000313" key="8">
    <source>
        <dbReference type="EMBL" id="AAU90626.1"/>
    </source>
</evidence>
<dbReference type="AlphaFoldDB" id="Q60CG3"/>
<dbReference type="PIRSF" id="PIRSF006281">
    <property type="entry name" value="MdoG"/>
    <property type="match status" value="1"/>
</dbReference>
<dbReference type="GO" id="GO:0030288">
    <property type="term" value="C:outer membrane-bounded periplasmic space"/>
    <property type="evidence" value="ECO:0007669"/>
    <property type="project" value="TreeGrafter"/>
</dbReference>
<dbReference type="InterPro" id="IPR007444">
    <property type="entry name" value="Glucan_biosyn_MdoG_C"/>
</dbReference>
<evidence type="ECO:0000256" key="1">
    <source>
        <dbReference type="ARBA" id="ARBA00004418"/>
    </source>
</evidence>
<evidence type="ECO:0000256" key="5">
    <source>
        <dbReference type="ARBA" id="ARBA00022729"/>
    </source>
</evidence>
<dbReference type="KEGG" id="mca:MCA0143"/>
<dbReference type="PROSITE" id="PS51318">
    <property type="entry name" value="TAT"/>
    <property type="match status" value="1"/>
</dbReference>
<dbReference type="Gene3D" id="2.70.98.10">
    <property type="match status" value="1"/>
</dbReference>
<dbReference type="InterPro" id="IPR011013">
    <property type="entry name" value="Gal_mutarotase_sf_dom"/>
</dbReference>
<protein>
    <recommendedName>
        <fullName evidence="4">Glucans biosynthesis protein D</fullName>
    </recommendedName>
</protein>
<dbReference type="GO" id="GO:0051274">
    <property type="term" value="P:beta-glucan biosynthetic process"/>
    <property type="evidence" value="ECO:0007669"/>
    <property type="project" value="TreeGrafter"/>
</dbReference>
<comment type="subcellular location">
    <subcellularLocation>
        <location evidence="1">Periplasm</location>
    </subcellularLocation>
</comment>
<dbReference type="PANTHER" id="PTHR30504">
    <property type="entry name" value="GLUCANS BIOSYNTHESIS PROTEIN"/>
    <property type="match status" value="1"/>
</dbReference>
<sequence length="543" mass="61055">MSSSPLLSIFFRRAELLMIGKTSRRDFMRLGAKLGLAAPFLAGVGRSWAEPKGLKFSPSLPFSYEMLVKRAEALASRPYSPPPAVSEVVRKLDYEAWGQIRFRTEDALFAEGPSIYPVTFFHLGQFFQKPVKIHVVEDGKARQIYYSAEYFDMPGDSPARQMPERSGFAGFRLQEARTRSDWRTQDWIAYLGASYFRAIGALNQYGLSARGIVIDAAEPTPEEFPDFTEFYIEGAAAETDPVIICALLDGPSVTGAYRFLTWRKEGVVQEVEAAVFLRRNVKRLGLAPLTSMYWFSESEKRRLEDWRPEVHDSDGLAIWTGTGERIWRPLINQPYAVTSSFVDHDPKGFGLLQRDRVFENYLDGVNYERRPSLWVEPLGGWGEGAVQLVELPTDDEIHDNIGVYWRPAAAPKAGSSYRLRYRLHWQADEPYPAAVARCVATRIGRGGQPGKPRPRGVYKFAVEFAGAALEPLWGDTVKAAPVVTASSGAIQGAFIEPIPHTRRWRAIFDLIPDGTAPVELRLYIQGNGDALTETWLYQFRPPA</sequence>
<evidence type="ECO:0000256" key="2">
    <source>
        <dbReference type="ARBA" id="ARBA00005001"/>
    </source>
</evidence>
<proteinExistence type="inferred from homology"/>
<comment type="pathway">
    <text evidence="2">Glycan metabolism; osmoregulated periplasmic glucan (OPG) biosynthesis.</text>
</comment>
<comment type="similarity">
    <text evidence="3">Belongs to the OpgD/OpgG family.</text>
</comment>
<dbReference type="HOGENOM" id="CLU_023403_2_0_6"/>
<keyword evidence="6" id="KW-0574">Periplasm</keyword>
<evidence type="ECO:0000256" key="3">
    <source>
        <dbReference type="ARBA" id="ARBA00009284"/>
    </source>
</evidence>
<dbReference type="PANTHER" id="PTHR30504:SF3">
    <property type="entry name" value="GLUCANS BIOSYNTHESIS PROTEIN D"/>
    <property type="match status" value="1"/>
</dbReference>
<dbReference type="GO" id="GO:0030246">
    <property type="term" value="F:carbohydrate binding"/>
    <property type="evidence" value="ECO:0007669"/>
    <property type="project" value="InterPro"/>
</dbReference>
<reference evidence="8 9" key="1">
    <citation type="journal article" date="2004" name="PLoS Biol.">
        <title>Genomic insights into methanotrophy: the complete genome sequence of Methylococcus capsulatus (Bath).</title>
        <authorList>
            <person name="Ward N.L."/>
            <person name="Larsen O."/>
            <person name="Sakwa J."/>
            <person name="Bruseth L."/>
            <person name="Khouri H.M."/>
            <person name="Durkin A.S."/>
            <person name="Dimitrov G."/>
            <person name="Jiang L."/>
            <person name="Scanlan D."/>
            <person name="Kang K.H."/>
            <person name="Lewis M.R."/>
            <person name="Nelson K.E."/>
            <person name="Methe B.A."/>
            <person name="Wu M."/>
            <person name="Heidelberg J.F."/>
            <person name="Paulsen I.T."/>
            <person name="Fouts D.E."/>
            <person name="Ravel J."/>
            <person name="Tettelin H."/>
            <person name="Ren Q."/>
            <person name="Read T.D."/>
            <person name="DeBoy R.T."/>
            <person name="Seshadri R."/>
            <person name="Salzberg S.L."/>
            <person name="Jensen H.B."/>
            <person name="Birkeland N.K."/>
            <person name="Nelson W.C."/>
            <person name="Dodson R.J."/>
            <person name="Grindhaug S.H."/>
            <person name="Holt I.E."/>
            <person name="Eidhammer I."/>
            <person name="Jonasen I."/>
            <person name="Vanaken S."/>
            <person name="Utterback T.R."/>
            <person name="Feldblyum T.V."/>
            <person name="Fraser C.M."/>
            <person name="Lillehaug J.R."/>
            <person name="Eisen J.A."/>
        </authorList>
    </citation>
    <scope>NUCLEOTIDE SEQUENCE [LARGE SCALE GENOMIC DNA]</scope>
    <source>
        <strain evidence="9">ATCC 33009 / NCIMB 11132 / Bath</strain>
    </source>
</reference>
<dbReference type="GO" id="GO:0003824">
    <property type="term" value="F:catalytic activity"/>
    <property type="evidence" value="ECO:0007669"/>
    <property type="project" value="InterPro"/>
</dbReference>
<dbReference type="Gene3D" id="2.60.40.10">
    <property type="entry name" value="Immunoglobulins"/>
    <property type="match status" value="1"/>
</dbReference>
<dbReference type="Pfam" id="PF04349">
    <property type="entry name" value="MdoG"/>
    <property type="match status" value="1"/>
</dbReference>
<dbReference type="EMBL" id="AE017282">
    <property type="protein sequence ID" value="AAU90626.1"/>
    <property type="molecule type" value="Genomic_DNA"/>
</dbReference>
<accession>Q60CG3</accession>
<feature type="domain" description="Glucan biosynthesis periplasmic MdoG C-terminal" evidence="7">
    <location>
        <begin position="62"/>
        <end position="539"/>
    </location>
</feature>
<dbReference type="SUPFAM" id="SSF74650">
    <property type="entry name" value="Galactose mutarotase-like"/>
    <property type="match status" value="1"/>
</dbReference>
<dbReference type="InterPro" id="IPR006311">
    <property type="entry name" value="TAT_signal"/>
</dbReference>
<keyword evidence="5" id="KW-0732">Signal</keyword>
<organism evidence="8 9">
    <name type="scientific">Methylococcus capsulatus (strain ATCC 33009 / NCIMB 11132 / Bath)</name>
    <dbReference type="NCBI Taxonomy" id="243233"/>
    <lineage>
        <taxon>Bacteria</taxon>
        <taxon>Pseudomonadati</taxon>
        <taxon>Pseudomonadota</taxon>
        <taxon>Gammaproteobacteria</taxon>
        <taxon>Methylococcales</taxon>
        <taxon>Methylococcaceae</taxon>
        <taxon>Methylococcus</taxon>
    </lineage>
</organism>
<name>Q60CG3_METCA</name>
<dbReference type="FunFam" id="2.70.98.10:FF:000001">
    <property type="entry name" value="Glucans biosynthesis protein G"/>
    <property type="match status" value="1"/>
</dbReference>
<dbReference type="Proteomes" id="UP000006821">
    <property type="component" value="Chromosome"/>
</dbReference>
<dbReference type="InterPro" id="IPR014718">
    <property type="entry name" value="GH-type_carb-bd"/>
</dbReference>
<evidence type="ECO:0000256" key="6">
    <source>
        <dbReference type="ARBA" id="ARBA00022764"/>
    </source>
</evidence>
<dbReference type="InterPro" id="IPR013783">
    <property type="entry name" value="Ig-like_fold"/>
</dbReference>